<organism evidence="5 6">
    <name type="scientific">Polyangium spumosum</name>
    <dbReference type="NCBI Taxonomy" id="889282"/>
    <lineage>
        <taxon>Bacteria</taxon>
        <taxon>Pseudomonadati</taxon>
        <taxon>Myxococcota</taxon>
        <taxon>Polyangia</taxon>
        <taxon>Polyangiales</taxon>
        <taxon>Polyangiaceae</taxon>
        <taxon>Polyangium</taxon>
    </lineage>
</organism>
<keyword evidence="2" id="KW-0560">Oxidoreductase</keyword>
<evidence type="ECO:0000313" key="6">
    <source>
        <dbReference type="Proteomes" id="UP000440224"/>
    </source>
</evidence>
<dbReference type="AlphaFoldDB" id="A0A6N7PMP8"/>
<dbReference type="PRINTS" id="PR00081">
    <property type="entry name" value="GDHRDH"/>
</dbReference>
<dbReference type="Gene3D" id="3.40.50.720">
    <property type="entry name" value="NAD(P)-binding Rossmann-like Domain"/>
    <property type="match status" value="1"/>
</dbReference>
<protein>
    <submittedName>
        <fullName evidence="5">SDR family NAD(P)-dependent oxidoreductase</fullName>
    </submittedName>
</protein>
<evidence type="ECO:0000313" key="5">
    <source>
        <dbReference type="EMBL" id="MRG93037.1"/>
    </source>
</evidence>
<dbReference type="InterPro" id="IPR002347">
    <property type="entry name" value="SDR_fam"/>
</dbReference>
<name>A0A6N7PMP8_9BACT</name>
<proteinExistence type="inferred from homology"/>
<dbReference type="GO" id="GO:0016491">
    <property type="term" value="F:oxidoreductase activity"/>
    <property type="evidence" value="ECO:0007669"/>
    <property type="project" value="UniProtKB-KW"/>
</dbReference>
<dbReference type="EMBL" id="WJIE01000004">
    <property type="protein sequence ID" value="MRG93037.1"/>
    <property type="molecule type" value="Genomic_DNA"/>
</dbReference>
<dbReference type="NCBIfam" id="NF006118">
    <property type="entry name" value="PRK08264.1-4"/>
    <property type="match status" value="1"/>
</dbReference>
<comment type="similarity">
    <text evidence="1 3">Belongs to the short-chain dehydrogenases/reductases (SDR) family.</text>
</comment>
<dbReference type="PROSITE" id="PS00061">
    <property type="entry name" value="ADH_SHORT"/>
    <property type="match status" value="1"/>
</dbReference>
<dbReference type="InterPro" id="IPR057326">
    <property type="entry name" value="KR_dom"/>
</dbReference>
<dbReference type="OrthoDB" id="5334159at2"/>
<dbReference type="PANTHER" id="PTHR44196">
    <property type="entry name" value="DEHYDROGENASE/REDUCTASE SDR FAMILY MEMBER 7B"/>
    <property type="match status" value="1"/>
</dbReference>
<dbReference type="PANTHER" id="PTHR44196:SF1">
    <property type="entry name" value="DEHYDROGENASE_REDUCTASE SDR FAMILY MEMBER 7B"/>
    <property type="match status" value="1"/>
</dbReference>
<dbReference type="InterPro" id="IPR020904">
    <property type="entry name" value="Sc_DH/Rdtase_CS"/>
</dbReference>
<reference evidence="5 6" key="1">
    <citation type="submission" date="2019-10" db="EMBL/GenBank/DDBJ databases">
        <title>A soil myxobacterium in the family Polyangiaceae.</title>
        <authorList>
            <person name="Li Y."/>
            <person name="Wang J."/>
        </authorList>
    </citation>
    <scope>NUCLEOTIDE SEQUENCE [LARGE SCALE GENOMIC DNA]</scope>
    <source>
        <strain evidence="5 6">DSM 14734</strain>
    </source>
</reference>
<dbReference type="InterPro" id="IPR036291">
    <property type="entry name" value="NAD(P)-bd_dom_sf"/>
</dbReference>
<accession>A0A6N7PMP8</accession>
<evidence type="ECO:0000259" key="4">
    <source>
        <dbReference type="SMART" id="SM00822"/>
    </source>
</evidence>
<evidence type="ECO:0000256" key="2">
    <source>
        <dbReference type="ARBA" id="ARBA00023002"/>
    </source>
</evidence>
<dbReference type="SMART" id="SM00822">
    <property type="entry name" value="PKS_KR"/>
    <property type="match status" value="1"/>
</dbReference>
<comment type="caution">
    <text evidence="5">The sequence shown here is derived from an EMBL/GenBank/DDBJ whole genome shotgun (WGS) entry which is preliminary data.</text>
</comment>
<evidence type="ECO:0000256" key="1">
    <source>
        <dbReference type="ARBA" id="ARBA00006484"/>
    </source>
</evidence>
<keyword evidence="6" id="KW-1185">Reference proteome</keyword>
<evidence type="ECO:0000256" key="3">
    <source>
        <dbReference type="RuleBase" id="RU000363"/>
    </source>
</evidence>
<dbReference type="RefSeq" id="WP_153819910.1">
    <property type="nucleotide sequence ID" value="NZ_WJIE01000004.1"/>
</dbReference>
<gene>
    <name evidence="5" type="ORF">GF068_14010</name>
</gene>
<feature type="domain" description="Ketoreductase" evidence="4">
    <location>
        <begin position="6"/>
        <end position="192"/>
    </location>
</feature>
<dbReference type="PRINTS" id="PR00080">
    <property type="entry name" value="SDRFAMILY"/>
</dbReference>
<dbReference type="Pfam" id="PF00106">
    <property type="entry name" value="adh_short"/>
    <property type="match status" value="1"/>
</dbReference>
<dbReference type="SUPFAM" id="SSF51735">
    <property type="entry name" value="NAD(P)-binding Rossmann-fold domains"/>
    <property type="match status" value="1"/>
</dbReference>
<sequence>MKMKDAIVLVTGSNRGLGRALLRVVLEAGARRVYAAARNPVQLEPLVAEARDRVVPLPLDITDPSSVAAAAAIASDVTVLINNAGVLVSSSITGSSADGVAAEFATNFFGTLAATKAFLPALERAGASGGAAVVNVLSIVSLANMPGIGAYSAAKAAAWSMTQALRAEVAKKNIRVHAALPGAIDTDMIRSFEIPKTSPEVVARGIVEGVEQGLDEILPDPNARDLFATWQRDPKALERTFASMLAM</sequence>
<dbReference type="Proteomes" id="UP000440224">
    <property type="component" value="Unassembled WGS sequence"/>
</dbReference>
<dbReference type="GO" id="GO:0016020">
    <property type="term" value="C:membrane"/>
    <property type="evidence" value="ECO:0007669"/>
    <property type="project" value="TreeGrafter"/>
</dbReference>